<feature type="region of interest" description="Disordered" evidence="5">
    <location>
        <begin position="21"/>
        <end position="48"/>
    </location>
</feature>
<dbReference type="PROSITE" id="PS51257">
    <property type="entry name" value="PROKAR_LIPOPROTEIN"/>
    <property type="match status" value="1"/>
</dbReference>
<dbReference type="GO" id="GO:0046872">
    <property type="term" value="F:metal ion binding"/>
    <property type="evidence" value="ECO:0007669"/>
    <property type="project" value="UniProtKB-KW"/>
</dbReference>
<dbReference type="InterPro" id="IPR009056">
    <property type="entry name" value="Cyt_c-like_dom"/>
</dbReference>
<evidence type="ECO:0000256" key="4">
    <source>
        <dbReference type="PROSITE-ProRule" id="PRU00433"/>
    </source>
</evidence>
<evidence type="ECO:0000256" key="3">
    <source>
        <dbReference type="ARBA" id="ARBA00023004"/>
    </source>
</evidence>
<keyword evidence="3 4" id="KW-0408">Iron</keyword>
<evidence type="ECO:0000313" key="8">
    <source>
        <dbReference type="Proteomes" id="UP000267003"/>
    </source>
</evidence>
<dbReference type="EMBL" id="RAWK01000192">
    <property type="protein sequence ID" value="RKH59226.1"/>
    <property type="molecule type" value="Genomic_DNA"/>
</dbReference>
<dbReference type="SUPFAM" id="SSF46626">
    <property type="entry name" value="Cytochrome c"/>
    <property type="match status" value="1"/>
</dbReference>
<organism evidence="7 8">
    <name type="scientific">Corallococcus aberystwythensis</name>
    <dbReference type="NCBI Taxonomy" id="2316722"/>
    <lineage>
        <taxon>Bacteria</taxon>
        <taxon>Pseudomonadati</taxon>
        <taxon>Myxococcota</taxon>
        <taxon>Myxococcia</taxon>
        <taxon>Myxococcales</taxon>
        <taxon>Cystobacterineae</taxon>
        <taxon>Myxococcaceae</taxon>
        <taxon>Corallococcus</taxon>
    </lineage>
</organism>
<reference evidence="8" key="1">
    <citation type="submission" date="2018-09" db="EMBL/GenBank/DDBJ databases">
        <authorList>
            <person name="Livingstone P.G."/>
            <person name="Whitworth D.E."/>
        </authorList>
    </citation>
    <scope>NUCLEOTIDE SEQUENCE [LARGE SCALE GENOMIC DNA]</scope>
    <source>
        <strain evidence="8">AB050A</strain>
    </source>
</reference>
<name>A0A3A8PRX6_9BACT</name>
<feature type="compositionally biased region" description="Low complexity" evidence="5">
    <location>
        <begin position="24"/>
        <end position="39"/>
    </location>
</feature>
<evidence type="ECO:0000256" key="5">
    <source>
        <dbReference type="SAM" id="MobiDB-lite"/>
    </source>
</evidence>
<keyword evidence="2 4" id="KW-0479">Metal-binding</keyword>
<keyword evidence="8" id="KW-1185">Reference proteome</keyword>
<proteinExistence type="predicted"/>
<evidence type="ECO:0000256" key="1">
    <source>
        <dbReference type="ARBA" id="ARBA00022617"/>
    </source>
</evidence>
<protein>
    <submittedName>
        <fullName evidence="7">DUF1588 domain-containing protein</fullName>
    </submittedName>
</protein>
<feature type="domain" description="Cytochrome c" evidence="6">
    <location>
        <begin position="40"/>
        <end position="135"/>
    </location>
</feature>
<sequence length="781" mass="85160">MNRVLLLAGLLSLVACKGYIEPSTNPGGPTNDGGPNNPGDDGGPGENLGAACVVQSMLTNRCASCHGAMPTQGATMPLRALHDMRVSSAMDGKLSNAQRALIRMRDGASPMPPAPHERTSAAEIAALETWLKEGMPLCSGTNDPPVTAVAEPNLLDQSALFSCTEGVRSDAPTRIRRMNRREFTRNVGGSVERSWTGFSFYDNPLDPSAIEQYSSWATDETLDEATVELFLPVVGAAASPWTMNYPDGNRMERVFTNNRFSCMFNDANPSDTCKRFHLGQMLEFGVFFRPPTEDELTRLTAFATAVIAQEPGNSPQNRADSITRISNAAWMMTGAMFRREMGGEPADGRVGLTSLELGSQLAYALAGRAPSATPSFVWPYYSAPLEGHLADVALAAKDGSLTQDATATALIKKHLGGVDANQNGTPRFDLVQDYNEEQRSKRGQYWLGDGVAGFFREWLGYGHVSAVFKESPAATSRFELEGLGYISAVSYENLLTNFHPLEPTFIQQFDDLIARVVVEDQDVLANLLTTRTFYVPSMQNAAYDSHKGLSHPYNVSEILPATVAGRWKTLPAAERAGVLTHPVWLAAHGGNFEDDPSIVHRGKWVRENLLCGFVPPLSSVQVAAQVGAHAADKNARRRLQEATAGSQCQGCHRLMEPLGLPFEIYNHAGFLRARDHSPSGGWTTPDGSSTLTSMPDPALEGAVRDAVEFSERLAASRHVKRCFVRQTFRYFMGRPENLSDACTLTQMEQAYDQNKGSFSKMLTTLMTSDTWKTRRVPQAGK</sequence>
<dbReference type="OrthoDB" id="221599at2"/>
<dbReference type="Proteomes" id="UP000267003">
    <property type="component" value="Unassembled WGS sequence"/>
</dbReference>
<accession>A0A3A8PRX6</accession>
<dbReference type="RefSeq" id="WP_120558400.1">
    <property type="nucleotide sequence ID" value="NZ_RAWK01000192.1"/>
</dbReference>
<dbReference type="Pfam" id="PF07624">
    <property type="entry name" value="PSD2"/>
    <property type="match status" value="1"/>
</dbReference>
<dbReference type="GO" id="GO:0009055">
    <property type="term" value="F:electron transfer activity"/>
    <property type="evidence" value="ECO:0007669"/>
    <property type="project" value="InterPro"/>
</dbReference>
<evidence type="ECO:0000313" key="7">
    <source>
        <dbReference type="EMBL" id="RKH59226.1"/>
    </source>
</evidence>
<dbReference type="InterPro" id="IPR011478">
    <property type="entry name" value="DUF1585"/>
</dbReference>
<dbReference type="InterPro" id="IPR036909">
    <property type="entry name" value="Cyt_c-like_dom_sf"/>
</dbReference>
<dbReference type="Pfam" id="PF07627">
    <property type="entry name" value="PSCyt3"/>
    <property type="match status" value="1"/>
</dbReference>
<dbReference type="PROSITE" id="PS51007">
    <property type="entry name" value="CYTC"/>
    <property type="match status" value="1"/>
</dbReference>
<dbReference type="AlphaFoldDB" id="A0A3A8PRX6"/>
<evidence type="ECO:0000256" key="2">
    <source>
        <dbReference type="ARBA" id="ARBA00022723"/>
    </source>
</evidence>
<dbReference type="GO" id="GO:0020037">
    <property type="term" value="F:heme binding"/>
    <property type="evidence" value="ECO:0007669"/>
    <property type="project" value="InterPro"/>
</dbReference>
<evidence type="ECO:0000259" key="6">
    <source>
        <dbReference type="PROSITE" id="PS51007"/>
    </source>
</evidence>
<keyword evidence="1 4" id="KW-0349">Heme</keyword>
<gene>
    <name evidence="7" type="ORF">D7W81_27690</name>
</gene>
<comment type="caution">
    <text evidence="7">The sequence shown here is derived from an EMBL/GenBank/DDBJ whole genome shotgun (WGS) entry which is preliminary data.</text>
</comment>
<dbReference type="InterPro" id="IPR013039">
    <property type="entry name" value="DUF1588"/>
</dbReference>